<sequence>MHRSYYAIIPANVRYDKRLTPNAKLLYGEITALCHEKGYCWATNSYFAELYEVSKKSVSKWINQLIEYGYIASKVKYKEGTKEIEGRYLTIVVPQPMEEKFHTYGTKVQEPMEEKFNTPMEEKVKENITFINNTFNNSTTNTADRSQEIFQAVQENIRYNLSPIEIETIEYWIKDYPHDLILEAIRRAVLSNRATLRYIETILKDWQHKRITNLAEVERDDAEFKQKRGVNSERSQRSHEHSSRSAEDDFSL</sequence>
<dbReference type="Pfam" id="PF07261">
    <property type="entry name" value="DnaB_2"/>
    <property type="match status" value="1"/>
</dbReference>
<dbReference type="NCBIfam" id="TIGR01446">
    <property type="entry name" value="DnaD_dom"/>
    <property type="match status" value="1"/>
</dbReference>
<dbReference type="EMBL" id="JBHSNQ010000058">
    <property type="protein sequence ID" value="MFC5541532.1"/>
    <property type="molecule type" value="Genomic_DNA"/>
</dbReference>
<dbReference type="RefSeq" id="WP_390309211.1">
    <property type="nucleotide sequence ID" value="NZ_JBHSNQ010000058.1"/>
</dbReference>
<accession>A0ABW0RBR4</accession>
<evidence type="ECO:0000256" key="1">
    <source>
        <dbReference type="ARBA" id="ARBA00093462"/>
    </source>
</evidence>
<feature type="region of interest" description="Disordered" evidence="2">
    <location>
        <begin position="223"/>
        <end position="252"/>
    </location>
</feature>
<keyword evidence="5" id="KW-1185">Reference proteome</keyword>
<organism evidence="4 5">
    <name type="scientific">Ureibacillus suwonensis</name>
    <dbReference type="NCBI Taxonomy" id="313007"/>
    <lineage>
        <taxon>Bacteria</taxon>
        <taxon>Bacillati</taxon>
        <taxon>Bacillota</taxon>
        <taxon>Bacilli</taxon>
        <taxon>Bacillales</taxon>
        <taxon>Caryophanaceae</taxon>
        <taxon>Ureibacillus</taxon>
    </lineage>
</organism>
<evidence type="ECO:0000256" key="2">
    <source>
        <dbReference type="SAM" id="MobiDB-lite"/>
    </source>
</evidence>
<dbReference type="SUPFAM" id="SSF158499">
    <property type="entry name" value="DnaD domain-like"/>
    <property type="match status" value="1"/>
</dbReference>
<proteinExistence type="inferred from homology"/>
<dbReference type="InterPro" id="IPR053162">
    <property type="entry name" value="DnaD"/>
</dbReference>
<dbReference type="PANTHER" id="PTHR37293">
    <property type="entry name" value="PHAGE REPLICATION PROTEIN-RELATED"/>
    <property type="match status" value="1"/>
</dbReference>
<dbReference type="PANTHER" id="PTHR37293:SF6">
    <property type="entry name" value="DNA REPLICATION PROTEIN DNAD"/>
    <property type="match status" value="1"/>
</dbReference>
<evidence type="ECO:0000313" key="4">
    <source>
        <dbReference type="EMBL" id="MFC5541532.1"/>
    </source>
</evidence>
<protein>
    <submittedName>
        <fullName evidence="4">DnaD domain protein</fullName>
    </submittedName>
</protein>
<dbReference type="InterPro" id="IPR006343">
    <property type="entry name" value="DnaB/C_C"/>
</dbReference>
<evidence type="ECO:0000313" key="5">
    <source>
        <dbReference type="Proteomes" id="UP001595978"/>
    </source>
</evidence>
<name>A0ABW0RBR4_9BACL</name>
<comment type="caution">
    <text evidence="4">The sequence shown here is derived from an EMBL/GenBank/DDBJ whole genome shotgun (WGS) entry which is preliminary data.</text>
</comment>
<gene>
    <name evidence="4" type="ORF">ACFPOH_07115</name>
</gene>
<dbReference type="InterPro" id="IPR034829">
    <property type="entry name" value="DnaD-like_sf"/>
</dbReference>
<evidence type="ECO:0000259" key="3">
    <source>
        <dbReference type="Pfam" id="PF07261"/>
    </source>
</evidence>
<comment type="similarity">
    <text evidence="1">Belongs to the DnaB/DnaD family.</text>
</comment>
<dbReference type="Pfam" id="PF13730">
    <property type="entry name" value="HTH_36"/>
    <property type="match status" value="1"/>
</dbReference>
<reference evidence="5" key="1">
    <citation type="journal article" date="2019" name="Int. J. Syst. Evol. Microbiol.">
        <title>The Global Catalogue of Microorganisms (GCM) 10K type strain sequencing project: providing services to taxonomists for standard genome sequencing and annotation.</title>
        <authorList>
            <consortium name="The Broad Institute Genomics Platform"/>
            <consortium name="The Broad Institute Genome Sequencing Center for Infectious Disease"/>
            <person name="Wu L."/>
            <person name="Ma J."/>
        </authorList>
    </citation>
    <scope>NUCLEOTIDE SEQUENCE [LARGE SCALE GENOMIC DNA]</scope>
    <source>
        <strain evidence="5">CCUG 56331</strain>
    </source>
</reference>
<dbReference type="Gene3D" id="1.10.10.630">
    <property type="entry name" value="DnaD domain-like"/>
    <property type="match status" value="1"/>
</dbReference>
<dbReference type="Proteomes" id="UP001595978">
    <property type="component" value="Unassembled WGS sequence"/>
</dbReference>
<feature type="domain" description="DnaB/C C-terminal" evidence="3">
    <location>
        <begin position="150"/>
        <end position="219"/>
    </location>
</feature>